<evidence type="ECO:0000256" key="5">
    <source>
        <dbReference type="RuleBase" id="RU363041"/>
    </source>
</evidence>
<protein>
    <recommendedName>
        <fullName evidence="5">Probable membrane transporter protein</fullName>
    </recommendedName>
</protein>
<feature type="transmembrane region" description="Helical" evidence="5">
    <location>
        <begin position="189"/>
        <end position="208"/>
    </location>
</feature>
<evidence type="ECO:0000256" key="3">
    <source>
        <dbReference type="ARBA" id="ARBA00022989"/>
    </source>
</evidence>
<reference evidence="6 8" key="1">
    <citation type="submission" date="2018-06" db="EMBL/GenBank/DDBJ databases">
        <authorList>
            <consortium name="Pathogen Informatics"/>
            <person name="Doyle S."/>
        </authorList>
    </citation>
    <scope>NUCLEOTIDE SEQUENCE [LARGE SCALE GENOMIC DNA]</scope>
    <source>
        <strain evidence="6 8">NCTC11343</strain>
    </source>
</reference>
<feature type="transmembrane region" description="Helical" evidence="5">
    <location>
        <begin position="215"/>
        <end position="236"/>
    </location>
</feature>
<proteinExistence type="inferred from homology"/>
<keyword evidence="4 5" id="KW-0472">Membrane</keyword>
<feature type="transmembrane region" description="Helical" evidence="5">
    <location>
        <begin position="44"/>
        <end position="63"/>
    </location>
</feature>
<sequence>MELIFIAGFILAVLVGLSMGLMGSGGSILTLPVFVYIFHIEPQYALDYSLFSIGILALVGSISPLKKREIDLKTTAIFLFPSLISVFLTKRYLLVAIPESFHLGEIAVSRNHIIMLLFSMVILISATAMVRKRKQVQHDQFRSGIGQIFNVVLVGLLVGIMTGLVGAGGGFIIVPALVLLLGIPLKQAIATSLFIIGLNASFGLIANYQFLEHMNWFILVTFTLITLIGLQIGSKWKDKLDAAKLKGIFGYFLISIGILIFAFEFIQFVNH</sequence>
<dbReference type="EMBL" id="CABWMV010000024">
    <property type="protein sequence ID" value="VXC79458.1"/>
    <property type="molecule type" value="Genomic_DNA"/>
</dbReference>
<comment type="subcellular location">
    <subcellularLocation>
        <location evidence="5">Cell membrane</location>
        <topology evidence="5">Multi-pass membrane protein</topology>
    </subcellularLocation>
    <subcellularLocation>
        <location evidence="1">Membrane</location>
        <topology evidence="1">Multi-pass membrane protein</topology>
    </subcellularLocation>
</comment>
<dbReference type="Proteomes" id="UP000251241">
    <property type="component" value="Unassembled WGS sequence"/>
</dbReference>
<keyword evidence="3 5" id="KW-1133">Transmembrane helix</keyword>
<feature type="transmembrane region" description="Helical" evidence="5">
    <location>
        <begin position="151"/>
        <end position="183"/>
    </location>
</feature>
<accession>A0A2X2ITA4</accession>
<dbReference type="RefSeq" id="WP_112373967.1">
    <property type="nucleotide sequence ID" value="NZ_CP068086.1"/>
</dbReference>
<evidence type="ECO:0000313" key="6">
    <source>
        <dbReference type="EMBL" id="SPZ84544.1"/>
    </source>
</evidence>
<dbReference type="Pfam" id="PF01925">
    <property type="entry name" value="TauE"/>
    <property type="match status" value="1"/>
</dbReference>
<evidence type="ECO:0000256" key="2">
    <source>
        <dbReference type="ARBA" id="ARBA00022692"/>
    </source>
</evidence>
<evidence type="ECO:0000313" key="8">
    <source>
        <dbReference type="Proteomes" id="UP000251241"/>
    </source>
</evidence>
<feature type="transmembrane region" description="Helical" evidence="5">
    <location>
        <begin position="75"/>
        <end position="93"/>
    </location>
</feature>
<dbReference type="Proteomes" id="UP000432350">
    <property type="component" value="Unassembled WGS sequence"/>
</dbReference>
<dbReference type="PANTHER" id="PTHR43701">
    <property type="entry name" value="MEMBRANE TRANSPORTER PROTEIN MJ0441-RELATED"/>
    <property type="match status" value="1"/>
</dbReference>
<reference evidence="7 9" key="2">
    <citation type="submission" date="2019-10" db="EMBL/GenBank/DDBJ databases">
        <authorList>
            <person name="Karimi E."/>
        </authorList>
    </citation>
    <scope>NUCLEOTIDE SEQUENCE [LARGE SCALE GENOMIC DNA]</scope>
    <source>
        <strain evidence="7">Sphingobacterium sp. 8BC</strain>
    </source>
</reference>
<gene>
    <name evidence="6" type="ORF">NCTC11343_01086</name>
    <name evidence="7" type="ORF">SPHINGO8BC_50082</name>
</gene>
<name>A0A2X2ITA4_SPHMU</name>
<feature type="transmembrane region" description="Helical" evidence="5">
    <location>
        <begin position="113"/>
        <end position="130"/>
    </location>
</feature>
<evidence type="ECO:0000313" key="9">
    <source>
        <dbReference type="Proteomes" id="UP000432350"/>
    </source>
</evidence>
<feature type="transmembrane region" description="Helical" evidence="5">
    <location>
        <begin position="248"/>
        <end position="269"/>
    </location>
</feature>
<dbReference type="InterPro" id="IPR002781">
    <property type="entry name" value="TM_pro_TauE-like"/>
</dbReference>
<dbReference type="InterPro" id="IPR051598">
    <property type="entry name" value="TSUP/Inactive_protease-like"/>
</dbReference>
<dbReference type="GO" id="GO:0005886">
    <property type="term" value="C:plasma membrane"/>
    <property type="evidence" value="ECO:0007669"/>
    <property type="project" value="UniProtKB-SubCell"/>
</dbReference>
<comment type="similarity">
    <text evidence="5">Belongs to the 4-toluene sulfonate uptake permease (TSUP) (TC 2.A.102) family.</text>
</comment>
<dbReference type="GeneID" id="97183569"/>
<keyword evidence="5" id="KW-1003">Cell membrane</keyword>
<keyword evidence="2 5" id="KW-0812">Transmembrane</keyword>
<evidence type="ECO:0000313" key="7">
    <source>
        <dbReference type="EMBL" id="VXC79458.1"/>
    </source>
</evidence>
<accession>A0A654BG13</accession>
<dbReference type="PANTHER" id="PTHR43701:SF2">
    <property type="entry name" value="MEMBRANE TRANSPORTER PROTEIN YJNA-RELATED"/>
    <property type="match status" value="1"/>
</dbReference>
<dbReference type="EMBL" id="UAUU01000002">
    <property type="protein sequence ID" value="SPZ84544.1"/>
    <property type="molecule type" value="Genomic_DNA"/>
</dbReference>
<dbReference type="AlphaFoldDB" id="A0A2X2ITA4"/>
<evidence type="ECO:0000256" key="1">
    <source>
        <dbReference type="ARBA" id="ARBA00004141"/>
    </source>
</evidence>
<organism evidence="6 8">
    <name type="scientific">Sphingobacterium multivorum</name>
    <dbReference type="NCBI Taxonomy" id="28454"/>
    <lineage>
        <taxon>Bacteria</taxon>
        <taxon>Pseudomonadati</taxon>
        <taxon>Bacteroidota</taxon>
        <taxon>Sphingobacteriia</taxon>
        <taxon>Sphingobacteriales</taxon>
        <taxon>Sphingobacteriaceae</taxon>
        <taxon>Sphingobacterium</taxon>
    </lineage>
</organism>
<evidence type="ECO:0000256" key="4">
    <source>
        <dbReference type="ARBA" id="ARBA00023136"/>
    </source>
</evidence>